<dbReference type="GO" id="GO:0007165">
    <property type="term" value="P:signal transduction"/>
    <property type="evidence" value="ECO:0007669"/>
    <property type="project" value="UniProtKB-KW"/>
</dbReference>
<evidence type="ECO:0000256" key="1">
    <source>
        <dbReference type="ARBA" id="ARBA00004370"/>
    </source>
</evidence>
<feature type="domain" description="Methyl-accepting transducer" evidence="7">
    <location>
        <begin position="399"/>
        <end position="635"/>
    </location>
</feature>
<feature type="transmembrane region" description="Helical" evidence="6">
    <location>
        <begin position="12"/>
        <end position="34"/>
    </location>
</feature>
<dbReference type="EMBL" id="AP019798">
    <property type="protein sequence ID" value="BBL88768.1"/>
    <property type="molecule type" value="Genomic_DNA"/>
</dbReference>
<dbReference type="GO" id="GO:0006935">
    <property type="term" value="P:chemotaxis"/>
    <property type="evidence" value="ECO:0007669"/>
    <property type="project" value="UniProtKB-ARBA"/>
</dbReference>
<dbReference type="Gene3D" id="1.10.287.950">
    <property type="entry name" value="Methyl-accepting chemotaxis protein"/>
    <property type="match status" value="1"/>
</dbReference>
<dbReference type="InterPro" id="IPR004089">
    <property type="entry name" value="MCPsignal_dom"/>
</dbReference>
<name>A0A510I6C8_9VIBR</name>
<evidence type="ECO:0000256" key="5">
    <source>
        <dbReference type="SAM" id="Coils"/>
    </source>
</evidence>
<dbReference type="SMART" id="SM00283">
    <property type="entry name" value="MA"/>
    <property type="match status" value="1"/>
</dbReference>
<reference evidence="10" key="1">
    <citation type="submission" date="2019-07" db="EMBL/GenBank/DDBJ databases">
        <title>Complete Genome Sequences of Vibrion rotiferianus strain AM7.</title>
        <authorList>
            <person name="Miyazaki K."/>
            <person name="Wiseschart A."/>
            <person name="Pootanakit K."/>
            <person name="Ishimori K."/>
            <person name="Kitahara K."/>
        </authorList>
    </citation>
    <scope>NUCLEOTIDE SEQUENCE [LARGE SCALE GENOMIC DNA]</scope>
    <source>
        <strain evidence="10">AM7</strain>
    </source>
</reference>
<dbReference type="PROSITE" id="PS50885">
    <property type="entry name" value="HAMP"/>
    <property type="match status" value="1"/>
</dbReference>
<feature type="coiled-coil region" evidence="5">
    <location>
        <begin position="201"/>
        <end position="228"/>
    </location>
</feature>
<dbReference type="PANTHER" id="PTHR32089">
    <property type="entry name" value="METHYL-ACCEPTING CHEMOTAXIS PROTEIN MCPB"/>
    <property type="match status" value="1"/>
</dbReference>
<organism evidence="9 10">
    <name type="scientific">Vibrio rotiferianus</name>
    <dbReference type="NCBI Taxonomy" id="190895"/>
    <lineage>
        <taxon>Bacteria</taxon>
        <taxon>Pseudomonadati</taxon>
        <taxon>Pseudomonadota</taxon>
        <taxon>Gammaproteobacteria</taxon>
        <taxon>Vibrionales</taxon>
        <taxon>Vibrionaceae</taxon>
        <taxon>Vibrio</taxon>
    </lineage>
</organism>
<feature type="transmembrane region" description="Helical" evidence="6">
    <location>
        <begin position="318"/>
        <end position="340"/>
    </location>
</feature>
<dbReference type="PROSITE" id="PS50111">
    <property type="entry name" value="CHEMOTAXIS_TRANSDUC_2"/>
    <property type="match status" value="1"/>
</dbReference>
<evidence type="ECO:0000259" key="7">
    <source>
        <dbReference type="PROSITE" id="PS50111"/>
    </source>
</evidence>
<keyword evidence="6" id="KW-0472">Membrane</keyword>
<feature type="domain" description="HAMP" evidence="8">
    <location>
        <begin position="342"/>
        <end position="394"/>
    </location>
</feature>
<dbReference type="PANTHER" id="PTHR32089:SF120">
    <property type="entry name" value="METHYL-ACCEPTING CHEMOTAXIS PROTEIN TLPQ"/>
    <property type="match status" value="1"/>
</dbReference>
<dbReference type="AlphaFoldDB" id="A0A510I6C8"/>
<evidence type="ECO:0000313" key="9">
    <source>
        <dbReference type="EMBL" id="BBL88768.1"/>
    </source>
</evidence>
<evidence type="ECO:0000313" key="10">
    <source>
        <dbReference type="Proteomes" id="UP000315115"/>
    </source>
</evidence>
<comment type="subcellular location">
    <subcellularLocation>
        <location evidence="1">Membrane</location>
    </subcellularLocation>
</comment>
<keyword evidence="2 4" id="KW-0807">Transducer</keyword>
<evidence type="ECO:0000259" key="8">
    <source>
        <dbReference type="PROSITE" id="PS50885"/>
    </source>
</evidence>
<dbReference type="Proteomes" id="UP000315115">
    <property type="component" value="Chromosome 1"/>
</dbReference>
<dbReference type="Pfam" id="PF00015">
    <property type="entry name" value="MCPsignal"/>
    <property type="match status" value="1"/>
</dbReference>
<evidence type="ECO:0000256" key="6">
    <source>
        <dbReference type="SAM" id="Phobius"/>
    </source>
</evidence>
<dbReference type="GO" id="GO:0016020">
    <property type="term" value="C:membrane"/>
    <property type="evidence" value="ECO:0007669"/>
    <property type="project" value="UniProtKB-SubCell"/>
</dbReference>
<gene>
    <name evidence="9" type="ORF">VroAM7_14210</name>
</gene>
<accession>A0A510I6C8</accession>
<feature type="coiled-coil region" evidence="5">
    <location>
        <begin position="262"/>
        <end position="289"/>
    </location>
</feature>
<dbReference type="InterPro" id="IPR003660">
    <property type="entry name" value="HAMP_dom"/>
</dbReference>
<keyword evidence="5" id="KW-0175">Coiled coil</keyword>
<evidence type="ECO:0000256" key="3">
    <source>
        <dbReference type="ARBA" id="ARBA00029447"/>
    </source>
</evidence>
<dbReference type="SUPFAM" id="SSF58104">
    <property type="entry name" value="Methyl-accepting chemotaxis protein (MCP) signaling domain"/>
    <property type="match status" value="1"/>
</dbReference>
<sequence>MDIMTSRKRSSISLSLVQTITITFVTILALVIALSASSFKGMERVGVEFDDLSTKALPMAMANAALTKNVLEQIKLLNVGMQVTEPNQLSLIRAQLIELASQTNELVNQTSGVDFHLSQMLAENLDDLHSITTVVLSTQASVIQIQAEINSELSEFRYGLSSIGPEMNRISSFLSIDNSESADAANRFIASASSMESTFLLMMMQTELEEAEQEYRELRNRIAGINLAYDDFKAWHPEISEFTSLSAPYEMVQAGFEEGGLLHRILGKLQQTEQQKVDLERASQLSNQTIALLSQVSEAARNLIDDRERIVQLTIKEASFIVVMSCSLLACLIVISWVGIRAWVNRGLNNITHELSLLTEHDLRSNAVAIGPREMKDIARKLNQVIDSTHESIALVTRNCETLYQTAEISYEAAEQSNQSLSSQNEALICMVTTVKQLEASIKEIAVITAASFEDSQAATNSTMKGVEVVDQNRERLASLAQALTANEDSMLELDQRVKKIYEMVEVISSIAENTNLLALNAAIEAARAGEQGRGFAVVADEVRKLASGTSQQTTNIREMMKELVAAAEGSRRAVIDSREEMTRALQSSDDVKIVFSDINVAVKHIQQRIEQISVATEEQDRATADVSRSITRISEQGELTKLRLDSMVENSEQVAEIAGHQQAMLHKYQLHQTI</sequence>
<keyword evidence="6" id="KW-1133">Transmembrane helix</keyword>
<evidence type="ECO:0000256" key="4">
    <source>
        <dbReference type="PROSITE-ProRule" id="PRU00284"/>
    </source>
</evidence>
<protein>
    <submittedName>
        <fullName evidence="9">Methyl-accepting chemotaxis protein</fullName>
    </submittedName>
</protein>
<proteinExistence type="inferred from homology"/>
<comment type="similarity">
    <text evidence="3">Belongs to the methyl-accepting chemotaxis (MCP) protein family.</text>
</comment>
<keyword evidence="6" id="KW-0812">Transmembrane</keyword>
<evidence type="ECO:0000256" key="2">
    <source>
        <dbReference type="ARBA" id="ARBA00023224"/>
    </source>
</evidence>